<evidence type="ECO:0000313" key="6">
    <source>
        <dbReference type="Proteomes" id="UP000694412"/>
    </source>
</evidence>
<keyword evidence="4" id="KW-0732">Signal</keyword>
<accession>A0A8C2Y7X0</accession>
<dbReference type="OrthoDB" id="9990982at2759"/>
<keyword evidence="6" id="KW-1185">Reference proteome</keyword>
<reference evidence="5" key="2">
    <citation type="submission" date="2025-08" db="UniProtKB">
        <authorList>
            <consortium name="Ensembl"/>
        </authorList>
    </citation>
    <scope>IDENTIFICATION</scope>
</reference>
<dbReference type="AlphaFoldDB" id="A0A8C2Y7X0"/>
<organism evidence="5 6">
    <name type="scientific">Coturnix japonica</name>
    <name type="common">Japanese quail</name>
    <name type="synonym">Coturnix coturnix japonica</name>
    <dbReference type="NCBI Taxonomy" id="93934"/>
    <lineage>
        <taxon>Eukaryota</taxon>
        <taxon>Metazoa</taxon>
        <taxon>Chordata</taxon>
        <taxon>Craniata</taxon>
        <taxon>Vertebrata</taxon>
        <taxon>Euteleostomi</taxon>
        <taxon>Archelosauria</taxon>
        <taxon>Archosauria</taxon>
        <taxon>Dinosauria</taxon>
        <taxon>Saurischia</taxon>
        <taxon>Theropoda</taxon>
        <taxon>Coelurosauria</taxon>
        <taxon>Aves</taxon>
        <taxon>Neognathae</taxon>
        <taxon>Galloanserae</taxon>
        <taxon>Galliformes</taxon>
        <taxon>Phasianidae</taxon>
        <taxon>Perdicinae</taxon>
        <taxon>Coturnix</taxon>
    </lineage>
</organism>
<gene>
    <name evidence="5" type="primary">CD320</name>
</gene>
<feature type="region of interest" description="Disordered" evidence="3">
    <location>
        <begin position="71"/>
        <end position="92"/>
    </location>
</feature>
<protein>
    <submittedName>
        <fullName evidence="5">CD320 molecule</fullName>
    </submittedName>
</protein>
<dbReference type="GeneID" id="107325571"/>
<dbReference type="SUPFAM" id="SSF57424">
    <property type="entry name" value="LDL receptor-like module"/>
    <property type="match status" value="1"/>
</dbReference>
<evidence type="ECO:0000256" key="1">
    <source>
        <dbReference type="ARBA" id="ARBA00023157"/>
    </source>
</evidence>
<dbReference type="RefSeq" id="XP_015742069.1">
    <property type="nucleotide sequence ID" value="XM_015886583.2"/>
</dbReference>
<proteinExistence type="predicted"/>
<reference evidence="5" key="1">
    <citation type="submission" date="2015-11" db="EMBL/GenBank/DDBJ databases">
        <authorList>
            <consortium name="International Coturnix japonica Genome Analysis Consortium"/>
            <person name="Warren W."/>
            <person name="Burt D.W."/>
            <person name="Antin P.B."/>
            <person name="Lanford R."/>
            <person name="Gros J."/>
            <person name="Wilson R.K."/>
        </authorList>
    </citation>
    <scope>NUCLEOTIDE SEQUENCE [LARGE SCALE GENOMIC DNA]</scope>
</reference>
<dbReference type="Pfam" id="PF00057">
    <property type="entry name" value="Ldl_recept_a"/>
    <property type="match status" value="1"/>
</dbReference>
<keyword evidence="1 2" id="KW-1015">Disulfide bond</keyword>
<reference evidence="5" key="3">
    <citation type="submission" date="2025-09" db="UniProtKB">
        <authorList>
            <consortium name="Ensembl"/>
        </authorList>
    </citation>
    <scope>IDENTIFICATION</scope>
</reference>
<evidence type="ECO:0000256" key="2">
    <source>
        <dbReference type="PROSITE-ProRule" id="PRU00124"/>
    </source>
</evidence>
<dbReference type="PROSITE" id="PS50068">
    <property type="entry name" value="LDLRA_2"/>
    <property type="match status" value="1"/>
</dbReference>
<evidence type="ECO:0000256" key="4">
    <source>
        <dbReference type="SAM" id="SignalP"/>
    </source>
</evidence>
<dbReference type="InterPro" id="IPR002172">
    <property type="entry name" value="LDrepeatLR_classA_rpt"/>
</dbReference>
<evidence type="ECO:0000256" key="3">
    <source>
        <dbReference type="SAM" id="MobiDB-lite"/>
    </source>
</evidence>
<name>A0A8C2Y7X0_COTJA</name>
<dbReference type="InterPro" id="IPR036055">
    <property type="entry name" value="LDL_receptor-like_sf"/>
</dbReference>
<dbReference type="Ensembl" id="ENSCJPT00005010346.1">
    <property type="protein sequence ID" value="ENSCJPP00005006575.1"/>
    <property type="gene ID" value="ENSCJPG00005006139.1"/>
</dbReference>
<dbReference type="Gene3D" id="4.10.400.10">
    <property type="entry name" value="Low-density Lipoprotein Receptor"/>
    <property type="match status" value="1"/>
</dbReference>
<dbReference type="GeneTree" id="ENSGT00530000066804"/>
<dbReference type="CTD" id="51293"/>
<feature type="disulfide bond" evidence="2">
    <location>
        <begin position="54"/>
        <end position="69"/>
    </location>
</feature>
<dbReference type="CDD" id="cd00112">
    <property type="entry name" value="LDLa"/>
    <property type="match status" value="1"/>
</dbReference>
<comment type="caution">
    <text evidence="2">Lacks conserved residue(s) required for the propagation of feature annotation.</text>
</comment>
<dbReference type="SMART" id="SM00192">
    <property type="entry name" value="LDLa"/>
    <property type="match status" value="1"/>
</dbReference>
<feature type="chain" id="PRO_5034583255" evidence="4">
    <location>
        <begin position="20"/>
        <end position="120"/>
    </location>
</feature>
<dbReference type="Proteomes" id="UP000694412">
    <property type="component" value="Chromosome 28"/>
</dbReference>
<evidence type="ECO:0000313" key="5">
    <source>
        <dbReference type="Ensembl" id="ENSCJPP00005006575.1"/>
    </source>
</evidence>
<feature type="signal peptide" evidence="4">
    <location>
        <begin position="1"/>
        <end position="19"/>
    </location>
</feature>
<sequence>MARLLPALLLLLLPGNVTGNGSGNGSLSRCPPGQFRCSEPPGAHGECYPQDWLCDGHPDCDDGQDEWGCGTSATPAVPPDNGTEAPTVPAPGRALPARNHGRMWMLITAGIFCCEVVRWD</sequence>